<organism evidence="2">
    <name type="scientific">Blastobotrys adeninivorans</name>
    <name type="common">Yeast</name>
    <name type="synonym">Arxula adeninivorans</name>
    <dbReference type="NCBI Taxonomy" id="409370"/>
    <lineage>
        <taxon>Eukaryota</taxon>
        <taxon>Fungi</taxon>
        <taxon>Dikarya</taxon>
        <taxon>Ascomycota</taxon>
        <taxon>Saccharomycotina</taxon>
        <taxon>Dipodascomycetes</taxon>
        <taxon>Dipodascales</taxon>
        <taxon>Trichomonascaceae</taxon>
        <taxon>Blastobotrys</taxon>
    </lineage>
</organism>
<feature type="region of interest" description="Disordered" evidence="1">
    <location>
        <begin position="307"/>
        <end position="348"/>
    </location>
</feature>
<feature type="compositionally biased region" description="Low complexity" evidence="1">
    <location>
        <begin position="318"/>
        <end position="328"/>
    </location>
</feature>
<dbReference type="AlphaFoldDB" id="A0A060T2R6"/>
<proteinExistence type="predicted"/>
<feature type="compositionally biased region" description="Pro residues" evidence="1">
    <location>
        <begin position="62"/>
        <end position="74"/>
    </location>
</feature>
<feature type="compositionally biased region" description="Polar residues" evidence="1">
    <location>
        <begin position="25"/>
        <end position="38"/>
    </location>
</feature>
<dbReference type="EMBL" id="HG937693">
    <property type="protein sequence ID" value="CDP35223.1"/>
    <property type="molecule type" value="Genomic_DNA"/>
</dbReference>
<name>A0A060T2R6_BLAAD</name>
<sequence length="397" mass="43297">MEPPVGAAHTPGTLENDNLDREHTSVLTISAPQPSQDLTPVAPLKQESCSATSQGSGSSPPNYEPPPPYSPPRSDPLVPAGLMSVQPSSVITQVPEGDPNVGFSDYPIDLNAIIRLDLRGKIFTLPREELISLPESILLGISNGVTEETSASGMATTIADVDAASVNFSPECLQYTLDVFREAASQLPPSADLDESHDVGNVLRRRPAIIVLREDLDYYCIAQGPDAHSFTAEQMRDIKRKCGQILVEHSKVFSGLRNANQPGSAEQHLTEMLCSSGFSPDDVWGFRDLEPNKAIVTSLSLIRLQTETKKEPADMANSPKPSSPSASPDVEKHLSSESEEDEDGEMSTPHKLLLFWRKPARKCWWDSMEIPSVGDYGPVKVHIRRVWTLELSVVGVR</sequence>
<reference evidence="2" key="2">
    <citation type="submission" date="2014-06" db="EMBL/GenBank/DDBJ databases">
        <title>The complete genome of Blastobotrys (Arxula) adeninivorans LS3 - a yeast of biotechnological interest.</title>
        <authorList>
            <person name="Kunze G."/>
            <person name="Gaillardin C."/>
            <person name="Czernicka M."/>
            <person name="Durrens P."/>
            <person name="Martin T."/>
            <person name="Boer E."/>
            <person name="Gabaldon T."/>
            <person name="Cruz J."/>
            <person name="Talla E."/>
            <person name="Marck C."/>
            <person name="Goffeau A."/>
            <person name="Barbe V."/>
            <person name="Baret P."/>
            <person name="Baronian K."/>
            <person name="Beier S."/>
            <person name="Bleykasten C."/>
            <person name="Bode R."/>
            <person name="Casaregola S."/>
            <person name="Despons L."/>
            <person name="Fairhead C."/>
            <person name="Giersberg M."/>
            <person name="Gierski P."/>
            <person name="Hahnel U."/>
            <person name="Hartmann A."/>
            <person name="Jankowska D."/>
            <person name="Jubin C."/>
            <person name="Jung P."/>
            <person name="Lafontaine I."/>
            <person name="Leh-Louis V."/>
            <person name="Lemaire M."/>
            <person name="Marcet-Houben M."/>
            <person name="Mascher M."/>
            <person name="Morel G."/>
            <person name="Richard G.-F."/>
            <person name="Riechen J."/>
            <person name="Sacerdot C."/>
            <person name="Sarkar A."/>
            <person name="Savel G."/>
            <person name="Schacherer J."/>
            <person name="Sherman D."/>
            <person name="Straub M.-L."/>
            <person name="Stein N."/>
            <person name="Thierry A."/>
            <person name="Trautwein-Schult A."/>
            <person name="Westhof E."/>
            <person name="Worch S."/>
            <person name="Dujon B."/>
            <person name="Souciet J.-L."/>
            <person name="Wincker P."/>
            <person name="Scholz U."/>
            <person name="Neuveglise N."/>
        </authorList>
    </citation>
    <scope>NUCLEOTIDE SEQUENCE</scope>
    <source>
        <strain evidence="2">LS3</strain>
    </source>
</reference>
<evidence type="ECO:0000313" key="2">
    <source>
        <dbReference type="EMBL" id="CDP35223.1"/>
    </source>
</evidence>
<accession>A0A060T2R6</accession>
<feature type="region of interest" description="Disordered" evidence="1">
    <location>
        <begin position="1"/>
        <end position="81"/>
    </location>
</feature>
<protein>
    <submittedName>
        <fullName evidence="2">ARAD1C30415p</fullName>
    </submittedName>
</protein>
<gene>
    <name evidence="2" type="ORF">GNLVRS02_ARAD1C30415g</name>
</gene>
<evidence type="ECO:0000256" key="1">
    <source>
        <dbReference type="SAM" id="MobiDB-lite"/>
    </source>
</evidence>
<dbReference type="PhylomeDB" id="A0A060T2R6"/>
<reference evidence="2" key="1">
    <citation type="submission" date="2014-02" db="EMBL/GenBank/DDBJ databases">
        <authorList>
            <person name="Genoscope - CEA"/>
        </authorList>
    </citation>
    <scope>NUCLEOTIDE SEQUENCE</scope>
    <source>
        <strain evidence="2">LS3</strain>
    </source>
</reference>
<feature type="compositionally biased region" description="Low complexity" evidence="1">
    <location>
        <begin position="48"/>
        <end position="61"/>
    </location>
</feature>